<keyword evidence="2" id="KW-1185">Reference proteome</keyword>
<evidence type="ECO:0000313" key="2">
    <source>
        <dbReference type="Proteomes" id="UP000789920"/>
    </source>
</evidence>
<dbReference type="Proteomes" id="UP000789920">
    <property type="component" value="Unassembled WGS sequence"/>
</dbReference>
<feature type="non-terminal residue" evidence="1">
    <location>
        <position position="1"/>
    </location>
</feature>
<sequence>PLYDMSEQEEKPFGFTIKSYIESASECNVIPSFSEFVRLNADFIVRSSTKTSDLQGLEGAWAKRFDLTARILNTEESIASGTIKTSPTLWELQLGLLTAVVTFHNIGDVFFRRWGASVGLTGCGFTFPTSECCWGLQLGLLTAVTNDKADWYSIFEKLHMVGYKTYVLVVLDQPHCDLTCDICQIQISESRREKTYIMYSNENEHFGNKLMEDQKKSQLDVEKKVPNNPFIVPGTTGENDLNSFVVSESNTNPFRKNYGFRTPPHQIVSNTYDQETSINENILRMSAKSLAELDESKYFADFIPHFIRYKELQKNNPYSQITIKKAKKESELPEDWCNVIEDYFKETTESGSIKNISDWICITEELGVAKEKDNKELIKIKNI</sequence>
<reference evidence="1" key="1">
    <citation type="submission" date="2021-06" db="EMBL/GenBank/DDBJ databases">
        <authorList>
            <person name="Kallberg Y."/>
            <person name="Tangrot J."/>
            <person name="Rosling A."/>
        </authorList>
    </citation>
    <scope>NUCLEOTIDE SEQUENCE</scope>
    <source>
        <strain evidence="1">MA461A</strain>
    </source>
</reference>
<name>A0ACA9MR63_9GLOM</name>
<accession>A0ACA9MR63</accession>
<dbReference type="EMBL" id="CAJVQC010009395">
    <property type="protein sequence ID" value="CAG8604089.1"/>
    <property type="molecule type" value="Genomic_DNA"/>
</dbReference>
<proteinExistence type="predicted"/>
<comment type="caution">
    <text evidence="1">The sequence shown here is derived from an EMBL/GenBank/DDBJ whole genome shotgun (WGS) entry which is preliminary data.</text>
</comment>
<evidence type="ECO:0000313" key="1">
    <source>
        <dbReference type="EMBL" id="CAG8604089.1"/>
    </source>
</evidence>
<organism evidence="1 2">
    <name type="scientific">Racocetra persica</name>
    <dbReference type="NCBI Taxonomy" id="160502"/>
    <lineage>
        <taxon>Eukaryota</taxon>
        <taxon>Fungi</taxon>
        <taxon>Fungi incertae sedis</taxon>
        <taxon>Mucoromycota</taxon>
        <taxon>Glomeromycotina</taxon>
        <taxon>Glomeromycetes</taxon>
        <taxon>Diversisporales</taxon>
        <taxon>Gigasporaceae</taxon>
        <taxon>Racocetra</taxon>
    </lineage>
</organism>
<gene>
    <name evidence="1" type="ORF">RPERSI_LOCUS6034</name>
</gene>
<protein>
    <submittedName>
        <fullName evidence="1">35622_t:CDS:1</fullName>
    </submittedName>
</protein>